<protein>
    <submittedName>
        <fullName evidence="2">Uncharacterized protein</fullName>
    </submittedName>
</protein>
<keyword evidence="3" id="KW-1185">Reference proteome</keyword>
<proteinExistence type="predicted"/>
<evidence type="ECO:0000313" key="3">
    <source>
        <dbReference type="Proteomes" id="UP000006643"/>
    </source>
</evidence>
<dbReference type="RefSeq" id="XP_002897315.1">
    <property type="nucleotide sequence ID" value="XM_002897269.1"/>
</dbReference>
<feature type="compositionally biased region" description="Basic and acidic residues" evidence="1">
    <location>
        <begin position="144"/>
        <end position="157"/>
    </location>
</feature>
<accession>D0NUB8</accession>
<reference evidence="3" key="1">
    <citation type="journal article" date="2009" name="Nature">
        <title>Genome sequence and analysis of the Irish potato famine pathogen Phytophthora infestans.</title>
        <authorList>
            <consortium name="The Broad Institute Genome Sequencing Platform"/>
            <person name="Haas B.J."/>
            <person name="Kamoun S."/>
            <person name="Zody M.C."/>
            <person name="Jiang R.H."/>
            <person name="Handsaker R.E."/>
            <person name="Cano L.M."/>
            <person name="Grabherr M."/>
            <person name="Kodira C.D."/>
            <person name="Raffaele S."/>
            <person name="Torto-Alalibo T."/>
            <person name="Bozkurt T.O."/>
            <person name="Ah-Fong A.M."/>
            <person name="Alvarado L."/>
            <person name="Anderson V.L."/>
            <person name="Armstrong M.R."/>
            <person name="Avrova A."/>
            <person name="Baxter L."/>
            <person name="Beynon J."/>
            <person name="Boevink P.C."/>
            <person name="Bollmann S.R."/>
            <person name="Bos J.I."/>
            <person name="Bulone V."/>
            <person name="Cai G."/>
            <person name="Cakir C."/>
            <person name="Carrington J.C."/>
            <person name="Chawner M."/>
            <person name="Conti L."/>
            <person name="Costanzo S."/>
            <person name="Ewan R."/>
            <person name="Fahlgren N."/>
            <person name="Fischbach M.A."/>
            <person name="Fugelstad J."/>
            <person name="Gilroy E.M."/>
            <person name="Gnerre S."/>
            <person name="Green P.J."/>
            <person name="Grenville-Briggs L.J."/>
            <person name="Griffith J."/>
            <person name="Grunwald N.J."/>
            <person name="Horn K."/>
            <person name="Horner N.R."/>
            <person name="Hu C.H."/>
            <person name="Huitema E."/>
            <person name="Jeong D.H."/>
            <person name="Jones A.M."/>
            <person name="Jones J.D."/>
            <person name="Jones R.W."/>
            <person name="Karlsson E.K."/>
            <person name="Kunjeti S.G."/>
            <person name="Lamour K."/>
            <person name="Liu Z."/>
            <person name="Ma L."/>
            <person name="Maclean D."/>
            <person name="Chibucos M.C."/>
            <person name="McDonald H."/>
            <person name="McWalters J."/>
            <person name="Meijer H.J."/>
            <person name="Morgan W."/>
            <person name="Morris P.F."/>
            <person name="Munro C.A."/>
            <person name="O'Neill K."/>
            <person name="Ospina-Giraldo M."/>
            <person name="Pinzon A."/>
            <person name="Pritchard L."/>
            <person name="Ramsahoye B."/>
            <person name="Ren Q."/>
            <person name="Restrepo S."/>
            <person name="Roy S."/>
            <person name="Sadanandom A."/>
            <person name="Savidor A."/>
            <person name="Schornack S."/>
            <person name="Schwartz D.C."/>
            <person name="Schumann U.D."/>
            <person name="Schwessinger B."/>
            <person name="Seyer L."/>
            <person name="Sharpe T."/>
            <person name="Silvar C."/>
            <person name="Song J."/>
            <person name="Studholme D.J."/>
            <person name="Sykes S."/>
            <person name="Thines M."/>
            <person name="van de Vondervoort P.J."/>
            <person name="Phuntumart V."/>
            <person name="Wawra S."/>
            <person name="Weide R."/>
            <person name="Win J."/>
            <person name="Young C."/>
            <person name="Zhou S."/>
            <person name="Fry W."/>
            <person name="Meyers B.C."/>
            <person name="van West P."/>
            <person name="Ristaino J."/>
            <person name="Govers F."/>
            <person name="Birch P.R."/>
            <person name="Whisson S.C."/>
            <person name="Judelson H.S."/>
            <person name="Nusbaum C."/>
        </authorList>
    </citation>
    <scope>NUCLEOTIDE SEQUENCE [LARGE SCALE GENOMIC DNA]</scope>
    <source>
        <strain evidence="3">T30-4</strain>
    </source>
</reference>
<dbReference type="Proteomes" id="UP000006643">
    <property type="component" value="Unassembled WGS sequence"/>
</dbReference>
<dbReference type="AlphaFoldDB" id="D0NUB8"/>
<evidence type="ECO:0000313" key="2">
    <source>
        <dbReference type="EMBL" id="EEY65251.1"/>
    </source>
</evidence>
<name>D0NUB8_PHYIT</name>
<dbReference type="VEuPathDB" id="FungiDB:PITG_16886"/>
<sequence length="188" mass="20230">MTRPGEKTFKQLWRDLCKEGWIARKPSGMAPSVSAVRAPARGPIGKEASYTAIEQQPPSVSVPVKAASRPSSPLPVVIARPEPFKCSAAAPSLHGETNVTTEAAVSASKMVQASTTDDTEQVDVGGTAIPDDTELPRGATTRSNEVHEDEGKSDCEEVQDRVDFDVFDSDSFVKGLRQPPARRCHCLR</sequence>
<feature type="region of interest" description="Disordered" evidence="1">
    <location>
        <begin position="112"/>
        <end position="157"/>
    </location>
</feature>
<dbReference type="EMBL" id="DS028163">
    <property type="protein sequence ID" value="EEY65251.1"/>
    <property type="molecule type" value="Genomic_DNA"/>
</dbReference>
<dbReference type="GeneID" id="9469443"/>
<dbReference type="HOGENOM" id="CLU_1191917_0_0_1"/>
<dbReference type="KEGG" id="pif:PITG_16886"/>
<evidence type="ECO:0000256" key="1">
    <source>
        <dbReference type="SAM" id="MobiDB-lite"/>
    </source>
</evidence>
<gene>
    <name evidence="2" type="ORF">PITG_16886</name>
</gene>
<dbReference type="InParanoid" id="D0NUB8"/>
<dbReference type="OrthoDB" id="128905at2759"/>
<organism evidence="2 3">
    <name type="scientific">Phytophthora infestans (strain T30-4)</name>
    <name type="common">Potato late blight agent</name>
    <dbReference type="NCBI Taxonomy" id="403677"/>
    <lineage>
        <taxon>Eukaryota</taxon>
        <taxon>Sar</taxon>
        <taxon>Stramenopiles</taxon>
        <taxon>Oomycota</taxon>
        <taxon>Peronosporomycetes</taxon>
        <taxon>Peronosporales</taxon>
        <taxon>Peronosporaceae</taxon>
        <taxon>Phytophthora</taxon>
    </lineage>
</organism>